<dbReference type="GO" id="GO:0005737">
    <property type="term" value="C:cytoplasm"/>
    <property type="evidence" value="ECO:0007669"/>
    <property type="project" value="TreeGrafter"/>
</dbReference>
<dbReference type="Gene3D" id="4.10.1110.10">
    <property type="entry name" value="AN1-like Zinc finger"/>
    <property type="match status" value="1"/>
</dbReference>
<reference evidence="5 6" key="1">
    <citation type="submission" date="2018-08" db="EMBL/GenBank/DDBJ databases">
        <authorList>
            <person name="Laetsch R D."/>
            <person name="Stevens L."/>
            <person name="Kumar S."/>
            <person name="Blaxter L. M."/>
        </authorList>
    </citation>
    <scope>NUCLEOTIDE SEQUENCE [LARGE SCALE GENOMIC DNA]</scope>
</reference>
<evidence type="ECO:0000256" key="3">
    <source>
        <dbReference type="ARBA" id="ARBA00022833"/>
    </source>
</evidence>
<dbReference type="PANTHER" id="PTHR14677">
    <property type="entry name" value="ARSENITE INDUCUBLE RNA ASSOCIATED PROTEIN AIP-1-RELATED"/>
    <property type="match status" value="1"/>
</dbReference>
<keyword evidence="1" id="KW-0479">Metal-binding</keyword>
<dbReference type="PANTHER" id="PTHR14677:SF20">
    <property type="entry name" value="ZINC FINGER AN1-TYPE CONTAINING 2A-RELATED"/>
    <property type="match status" value="1"/>
</dbReference>
<feature type="domain" description="AN1-type" evidence="4">
    <location>
        <begin position="42"/>
        <end position="81"/>
    </location>
</feature>
<evidence type="ECO:0000256" key="2">
    <source>
        <dbReference type="ARBA" id="ARBA00022771"/>
    </source>
</evidence>
<accession>A0A3P6SQK2</accession>
<dbReference type="InterPro" id="IPR000058">
    <property type="entry name" value="Znf_AN1"/>
</dbReference>
<dbReference type="Proteomes" id="UP000277928">
    <property type="component" value="Unassembled WGS sequence"/>
</dbReference>
<name>A0A3P6SQK2_LITSI</name>
<sequence>MDNYSFSNQHRFNHDCQFKKFDTGQLSAPIHGGSKALKPYLCSRDGCFTSEVIRIDCTHCGFNFCLKHRYPEEHQCCASKYTTCATESSSVVTNEQSNSGFQKGSKKEMSMIIAADRTNTTQNTHLALQKKSVDEAVQRRVDRIAIMRLKLNTRNCNIPASEQMFLFVTENQRREPVMISKHWTIGRCLDQIVKQCSVPNGSVTFGTKVLRLYCETDQVNPLPVSVTAEKCLEDLSNVFLKRDD</sequence>
<keyword evidence="2" id="KW-0863">Zinc-finger</keyword>
<dbReference type="InterPro" id="IPR057358">
    <property type="entry name" value="UBL_ZFAND1-like"/>
</dbReference>
<dbReference type="AlphaFoldDB" id="A0A3P6SQK2"/>
<dbReference type="OMA" id="KHRHADE"/>
<dbReference type="Pfam" id="PF25327">
    <property type="entry name" value="UBL_ZFAND1"/>
    <property type="match status" value="1"/>
</dbReference>
<protein>
    <recommendedName>
        <fullName evidence="4">AN1-type domain-containing protein</fullName>
    </recommendedName>
</protein>
<evidence type="ECO:0000313" key="5">
    <source>
        <dbReference type="EMBL" id="VDK69875.1"/>
    </source>
</evidence>
<dbReference type="SUPFAM" id="SSF118310">
    <property type="entry name" value="AN1-like Zinc finger"/>
    <property type="match status" value="1"/>
</dbReference>
<proteinExistence type="predicted"/>
<organism evidence="5 6">
    <name type="scientific">Litomosoides sigmodontis</name>
    <name type="common">Filarial nematode worm</name>
    <dbReference type="NCBI Taxonomy" id="42156"/>
    <lineage>
        <taxon>Eukaryota</taxon>
        <taxon>Metazoa</taxon>
        <taxon>Ecdysozoa</taxon>
        <taxon>Nematoda</taxon>
        <taxon>Chromadorea</taxon>
        <taxon>Rhabditida</taxon>
        <taxon>Spirurina</taxon>
        <taxon>Spiruromorpha</taxon>
        <taxon>Filarioidea</taxon>
        <taxon>Onchocercidae</taxon>
        <taxon>Litomosoides</taxon>
    </lineage>
</organism>
<gene>
    <name evidence="5" type="ORF">NLS_LOCUS906</name>
</gene>
<dbReference type="SMART" id="SM00154">
    <property type="entry name" value="ZnF_AN1"/>
    <property type="match status" value="1"/>
</dbReference>
<dbReference type="Pfam" id="PF01428">
    <property type="entry name" value="zf-AN1"/>
    <property type="match status" value="1"/>
</dbReference>
<evidence type="ECO:0000259" key="4">
    <source>
        <dbReference type="SMART" id="SM00154"/>
    </source>
</evidence>
<evidence type="ECO:0000256" key="1">
    <source>
        <dbReference type="ARBA" id="ARBA00022723"/>
    </source>
</evidence>
<keyword evidence="6" id="KW-1185">Reference proteome</keyword>
<evidence type="ECO:0000313" key="6">
    <source>
        <dbReference type="Proteomes" id="UP000277928"/>
    </source>
</evidence>
<dbReference type="InterPro" id="IPR035896">
    <property type="entry name" value="AN1-like_Znf"/>
</dbReference>
<dbReference type="OrthoDB" id="407198at2759"/>
<keyword evidence="3" id="KW-0862">Zinc</keyword>
<dbReference type="STRING" id="42156.A0A3P6SQK2"/>
<dbReference type="GO" id="GO:0008270">
    <property type="term" value="F:zinc ion binding"/>
    <property type="evidence" value="ECO:0007669"/>
    <property type="project" value="UniProtKB-KW"/>
</dbReference>
<dbReference type="EMBL" id="UYRX01000027">
    <property type="protein sequence ID" value="VDK69875.1"/>
    <property type="molecule type" value="Genomic_DNA"/>
</dbReference>